<keyword evidence="5 8" id="KW-0547">Nucleotide-binding</keyword>
<dbReference type="EMBL" id="MN628275">
    <property type="protein sequence ID" value="QIP68050.1"/>
    <property type="molecule type" value="Genomic_RNA"/>
</dbReference>
<evidence type="ECO:0000256" key="1">
    <source>
        <dbReference type="ARBA" id="ARBA00010455"/>
    </source>
</evidence>
<evidence type="ECO:0000256" key="2">
    <source>
        <dbReference type="ARBA" id="ARBA00022484"/>
    </source>
</evidence>
<keyword evidence="6 8" id="KW-0693">Viral RNA replication</keyword>
<dbReference type="InterPro" id="IPR007094">
    <property type="entry name" value="RNA-dir_pol_PSvirus"/>
</dbReference>
<feature type="domain" description="RdRp catalytic" evidence="9">
    <location>
        <begin position="497"/>
        <end position="616"/>
    </location>
</feature>
<evidence type="ECO:0000256" key="8">
    <source>
        <dbReference type="RuleBase" id="RU364050"/>
    </source>
</evidence>
<name>A0A6G9ELN6_9VIRU</name>
<dbReference type="GO" id="GO:0000166">
    <property type="term" value="F:nucleotide binding"/>
    <property type="evidence" value="ECO:0007669"/>
    <property type="project" value="UniProtKB-KW"/>
</dbReference>
<comment type="catalytic activity">
    <reaction evidence="7 8">
        <text>RNA(n) + a ribonucleoside 5'-triphosphate = RNA(n+1) + diphosphate</text>
        <dbReference type="Rhea" id="RHEA:21248"/>
        <dbReference type="Rhea" id="RHEA-COMP:14527"/>
        <dbReference type="Rhea" id="RHEA-COMP:17342"/>
        <dbReference type="ChEBI" id="CHEBI:33019"/>
        <dbReference type="ChEBI" id="CHEBI:61557"/>
        <dbReference type="ChEBI" id="CHEBI:140395"/>
        <dbReference type="EC" id="2.7.7.48"/>
    </reaction>
</comment>
<reference evidence="10" key="1">
    <citation type="submission" date="2019-10" db="EMBL/GenBank/DDBJ databases">
        <title>The virome associated to Eryshiphales from vegetable crops in Italy.</title>
        <authorList>
            <person name="Chiapello M."/>
            <person name="Turina M."/>
        </authorList>
    </citation>
    <scope>NUCLEOTIDE SEQUENCE</scope>
    <source>
        <strain evidence="10">PM-A_DN31088</strain>
    </source>
</reference>
<evidence type="ECO:0000313" key="10">
    <source>
        <dbReference type="EMBL" id="QIP68050.1"/>
    </source>
</evidence>
<dbReference type="InterPro" id="IPR043502">
    <property type="entry name" value="DNA/RNA_pol_sf"/>
</dbReference>
<dbReference type="InterPro" id="IPR001795">
    <property type="entry name" value="RNA-dir_pol_luteovirus"/>
</dbReference>
<dbReference type="SUPFAM" id="SSF56672">
    <property type="entry name" value="DNA/RNA polymerases"/>
    <property type="match status" value="1"/>
</dbReference>
<dbReference type="GO" id="GO:0003723">
    <property type="term" value="F:RNA binding"/>
    <property type="evidence" value="ECO:0007669"/>
    <property type="project" value="InterPro"/>
</dbReference>
<evidence type="ECO:0000256" key="4">
    <source>
        <dbReference type="ARBA" id="ARBA00022695"/>
    </source>
</evidence>
<dbReference type="EC" id="2.7.7.48" evidence="8"/>
<organism evidence="10">
    <name type="scientific">Erysiphales associated totivirus 4</name>
    <dbReference type="NCBI Taxonomy" id="2719856"/>
    <lineage>
        <taxon>Viruses</taxon>
        <taxon>Riboviria</taxon>
        <taxon>Orthornavirae</taxon>
        <taxon>Duplornaviricota</taxon>
        <taxon>Chrymotiviricetes</taxon>
        <taxon>Ghabrivirales</taxon>
        <taxon>Alphatotivirineae</taxon>
        <taxon>Orthototiviridae</taxon>
        <taxon>Totivirus</taxon>
    </lineage>
</organism>
<keyword evidence="4 8" id="KW-0548">Nucleotidyltransferase</keyword>
<dbReference type="GO" id="GO:0006351">
    <property type="term" value="P:DNA-templated transcription"/>
    <property type="evidence" value="ECO:0007669"/>
    <property type="project" value="InterPro"/>
</dbReference>
<proteinExistence type="inferred from homology"/>
<evidence type="ECO:0000256" key="5">
    <source>
        <dbReference type="ARBA" id="ARBA00022741"/>
    </source>
</evidence>
<evidence type="ECO:0000256" key="7">
    <source>
        <dbReference type="ARBA" id="ARBA00048744"/>
    </source>
</evidence>
<evidence type="ECO:0000256" key="6">
    <source>
        <dbReference type="ARBA" id="ARBA00022953"/>
    </source>
</evidence>
<dbReference type="GO" id="GO:0039694">
    <property type="term" value="P:viral RNA genome replication"/>
    <property type="evidence" value="ECO:0007669"/>
    <property type="project" value="InterPro"/>
</dbReference>
<sequence length="901" mass="102936">MRANNRGSTAAAGSRSFQIIRGTRGGRQQRDGGNAIEFERSGKIPQFIRRVTDEKTNWNDTTAEGLYEVCNFIEADLMLIDVINDFLGEGEMFVNIGGSQVHASVVYNRKYQVSCIYITGEDELLGKTQGYLACNSRILHGPELFPYSTYDDAEIVNWLLHIKGNQVKETNSILSGTFEYTEMSTVTDESERSDLVNKVLRGQIKMPVSRVSASHLRHVTVHELKMVKQKVLSARIEPIRAFLNRVVDRGMTEVFFVGIISYMLSLPLQHWKLLASSRIWSIDYRDEDDFFRIVKTSMTAKFKSLQNLVSLDLTPYFEFEVLVNRGGGVVDWQEEEKHRTEINVCNIADYKVYKHAMEIFTRCKAAGAKPRRRKWDEFWSSRWEWAPTGSYHSQYEEDLKYLARDRELKNKLNALCRMGELTLDKFESRRPETVAWPSTKYEWGKQRGIYGVDITNFILSAFSMSDCEDVISDVFPIGKSSTTEHVSNTVRETLRNGVPFCFDFEDFNSQHSNSSMKAVLEAYRTVFSGGLSDEQDRALVWITKAIDNTYVVKGVQGSSAYRCRGTLLSGWRLTTFVNTVLNAVYVMEADSAQRLTTTHSGDDVLAAARSMADVKNFLRRSHELNVRYQLSKCHIGAVAEFLRVDHKRGNGAQYLARAISTMVHGATESAIPNDVRSNLEAIITRYNEVLQRGGEQSVVKAILIGQLRHQARIFGYTLSQLVTMINTHRSRGGINPYISEETLCHKVVPLLTTQRDNEKRDEYKTYPGALTYAQKLIEAGIEERYRKKIIDNLIKTLNVGLTRRLVDYKIEESNTMYSEHDWGENTILVTNRLEKRSIVIPPRVRLRADLYGMFRKAYHGRKAVLAKTFGIPLLSIKAKGTYISNRLKYEIDQFDAVQLLM</sequence>
<comment type="similarity">
    <text evidence="1">Belongs to the totiviridae RNA-directed RNA polymerase family.</text>
</comment>
<dbReference type="GO" id="GO:0003968">
    <property type="term" value="F:RNA-directed RNA polymerase activity"/>
    <property type="evidence" value="ECO:0007669"/>
    <property type="project" value="UniProtKB-KW"/>
</dbReference>
<dbReference type="Pfam" id="PF02123">
    <property type="entry name" value="RdRP_4"/>
    <property type="match status" value="1"/>
</dbReference>
<accession>A0A6G9ELN6</accession>
<keyword evidence="3 8" id="KW-0808">Transferase</keyword>
<dbReference type="PROSITE" id="PS50507">
    <property type="entry name" value="RDRP_SSRNA_POS"/>
    <property type="match status" value="1"/>
</dbReference>
<evidence type="ECO:0000256" key="3">
    <source>
        <dbReference type="ARBA" id="ARBA00022679"/>
    </source>
</evidence>
<protein>
    <recommendedName>
        <fullName evidence="8">RNA-directed RNA polymerase</fullName>
        <ecNumber evidence="8">2.7.7.48</ecNumber>
    </recommendedName>
</protein>
<evidence type="ECO:0000259" key="9">
    <source>
        <dbReference type="PROSITE" id="PS50507"/>
    </source>
</evidence>
<keyword evidence="2 8" id="KW-0696">RNA-directed RNA polymerase</keyword>